<evidence type="ECO:0000313" key="4">
    <source>
        <dbReference type="Proteomes" id="UP000319817"/>
    </source>
</evidence>
<feature type="compositionally biased region" description="Polar residues" evidence="1">
    <location>
        <begin position="923"/>
        <end position="953"/>
    </location>
</feature>
<sequence length="1230" mass="129797">MSVANSSTTTKQPRSANAVDQFVSDRIAETCRALWWEELIRRSLILVIALILAVLLWVVIDQWVYSASILVRGVSFVALVGGAVWYFVRRIWPVLTSSVRPEYAARALERDQPDMKQELTSYITLRDQVANGESAKGGKSGLHQRVVRSIGSIAAGRLSSYDALPTEATATLRWWIIAAVSLAVLMAYTMFSPKSTVASASRLIAPLSSIAPAKRVLISDVQPGDVEAIAGRSTNVSAKVQGLRDDEEVVCRWRSSSRENEFVLAYNNESRRYEGELQLSHSDAGEIPYSILAGDDQSDTHYLSVKNLPVVAIESVRYQPPAYTGAVPHTSSSASISAVDGTTVTITAKTNRPVRRADIEFNPRLLGETVRATAGAKSMAIDLAGTGLTITFPLRGEQGRSAAVALENYRVRVSDEAGQDNPDPIVYPIRVISDLPPEVSIVLPRKSPKSMGVQMQQIIEIHAMDPDFGLKRVELNINRGIDVIANPTLWSDEHGAKGNQVTEFRFRPSEHGLRVGDVVQIIGIATDNRSIPGIDSVEANVSVTDPVEIRIIGDQPPPDPQGAEDGLSETDQRPASDHPQDNAGGEKSASQDGDQKQGGSGGKGESSQQQQGEGGSQTGESQGGGNSGQPQQNQSSEGQGSSQSNPSNESQGKSGEETSGERAGDSLSAAGDQENMSQQPPSDSGNQQAGQGGQSGQGEPSKQPPADSAGAKGDPSKGDSQDPNGNESASKNNAGSANDGSQNRSSEGASDGPPKHDGETFEKIRDYLEKKKQENAKNDASQSGDPKNAQSSEEKGSSSSANQDDQDAMSDDGQGSSDSTQQGANDKTGSEESGNDKPSTDTFSQEQSENGSGNGQADQSPSKNGKSDQNNPGNLPNEDNSGDRSEDMSGKAGGQDAEGQPKSDSAPDNQAANDRDSAGQEPGKQSGSDTDAKSNQDGSAGSQQPKQDGQSGDSKAPNDAGAMDNQSSGRDEQGDAGKPSTDDSQPKGEGTGSSKDAGGAGDTDSQAGEDPSDQAGEQPSQNDQDGSSKSGGKKNGDPSNQGSPSQSDPGDQKSEAGEGQESQAASKGNPSDTQSNNNNPQGGQKSPSGANAGSGEAGDGPPAPEAADLEYTKKATDMVLDYLEETRDQPDPDLLKELDWTEKDLQQFADRWKETRNLDTPGADPNVQDTNVRDALESLGLRPPADNQRDVRRESSDNLRDIRDSGNRRPPPAAYKDVFDAFRRGLGRQK</sequence>
<dbReference type="EMBL" id="CP036526">
    <property type="protein sequence ID" value="QDT08147.1"/>
    <property type="molecule type" value="Genomic_DNA"/>
</dbReference>
<accession>A0A517NLY3</accession>
<feature type="compositionally biased region" description="Basic and acidic residues" evidence="1">
    <location>
        <begin position="753"/>
        <end position="777"/>
    </location>
</feature>
<organism evidence="3 4">
    <name type="scientific">Stieleria marina</name>
    <dbReference type="NCBI Taxonomy" id="1930275"/>
    <lineage>
        <taxon>Bacteria</taxon>
        <taxon>Pseudomonadati</taxon>
        <taxon>Planctomycetota</taxon>
        <taxon>Planctomycetia</taxon>
        <taxon>Pirellulales</taxon>
        <taxon>Pirellulaceae</taxon>
        <taxon>Stieleria</taxon>
    </lineage>
</organism>
<keyword evidence="2" id="KW-1133">Transmembrane helix</keyword>
<evidence type="ECO:0000313" key="3">
    <source>
        <dbReference type="EMBL" id="QDT08147.1"/>
    </source>
</evidence>
<reference evidence="3 4" key="1">
    <citation type="submission" date="2019-02" db="EMBL/GenBank/DDBJ databases">
        <title>Deep-cultivation of Planctomycetes and their phenomic and genomic characterization uncovers novel biology.</title>
        <authorList>
            <person name="Wiegand S."/>
            <person name="Jogler M."/>
            <person name="Boedeker C."/>
            <person name="Pinto D."/>
            <person name="Vollmers J."/>
            <person name="Rivas-Marin E."/>
            <person name="Kohn T."/>
            <person name="Peeters S.H."/>
            <person name="Heuer A."/>
            <person name="Rast P."/>
            <person name="Oberbeckmann S."/>
            <person name="Bunk B."/>
            <person name="Jeske O."/>
            <person name="Meyerdierks A."/>
            <person name="Storesund J.E."/>
            <person name="Kallscheuer N."/>
            <person name="Luecker S."/>
            <person name="Lage O.M."/>
            <person name="Pohl T."/>
            <person name="Merkel B.J."/>
            <person name="Hornburger P."/>
            <person name="Mueller R.-W."/>
            <person name="Bruemmer F."/>
            <person name="Labrenz M."/>
            <person name="Spormann A.M."/>
            <person name="Op den Camp H."/>
            <person name="Overmann J."/>
            <person name="Amann R."/>
            <person name="Jetten M.S.M."/>
            <person name="Mascher T."/>
            <person name="Medema M.H."/>
            <person name="Devos D.P."/>
            <person name="Kaster A.-K."/>
            <person name="Ovreas L."/>
            <person name="Rohde M."/>
            <person name="Galperin M.Y."/>
            <person name="Jogler C."/>
        </authorList>
    </citation>
    <scope>NUCLEOTIDE SEQUENCE [LARGE SCALE GENOMIC DNA]</scope>
    <source>
        <strain evidence="3 4">K23_9</strain>
    </source>
</reference>
<feature type="compositionally biased region" description="Polar residues" evidence="1">
    <location>
        <begin position="1060"/>
        <end position="1091"/>
    </location>
</feature>
<evidence type="ECO:0000256" key="1">
    <source>
        <dbReference type="SAM" id="MobiDB-lite"/>
    </source>
</evidence>
<name>A0A517NLY3_9BACT</name>
<gene>
    <name evidence="3" type="ORF">K239x_00790</name>
</gene>
<protein>
    <recommendedName>
        <fullName evidence="5">Circumsporozoite protein-putative membrane associated protein</fullName>
    </recommendedName>
</protein>
<feature type="transmembrane region" description="Helical" evidence="2">
    <location>
        <begin position="44"/>
        <end position="63"/>
    </location>
</feature>
<feature type="compositionally biased region" description="Basic and acidic residues" evidence="1">
    <location>
        <begin position="570"/>
        <end position="580"/>
    </location>
</feature>
<feature type="compositionally biased region" description="Low complexity" evidence="1">
    <location>
        <begin position="628"/>
        <end position="652"/>
    </location>
</feature>
<feature type="transmembrane region" description="Helical" evidence="2">
    <location>
        <begin position="69"/>
        <end position="88"/>
    </location>
</feature>
<dbReference type="OrthoDB" id="257350at2"/>
<keyword evidence="2" id="KW-0812">Transmembrane</keyword>
<dbReference type="Proteomes" id="UP000319817">
    <property type="component" value="Chromosome"/>
</dbReference>
<feature type="compositionally biased region" description="Polar residues" evidence="1">
    <location>
        <begin position="721"/>
        <end position="748"/>
    </location>
</feature>
<feature type="transmembrane region" description="Helical" evidence="2">
    <location>
        <begin position="172"/>
        <end position="191"/>
    </location>
</feature>
<feature type="compositionally biased region" description="Basic and acidic residues" evidence="1">
    <location>
        <begin position="969"/>
        <end position="986"/>
    </location>
</feature>
<feature type="compositionally biased region" description="Polar residues" evidence="1">
    <location>
        <begin position="840"/>
        <end position="879"/>
    </location>
</feature>
<dbReference type="RefSeq" id="WP_145415740.1">
    <property type="nucleotide sequence ID" value="NZ_CP036526.1"/>
</dbReference>
<feature type="region of interest" description="Disordered" evidence="1">
    <location>
        <begin position="1177"/>
        <end position="1217"/>
    </location>
</feature>
<feature type="compositionally biased region" description="Polar residues" evidence="1">
    <location>
        <begin position="778"/>
        <end position="790"/>
    </location>
</feature>
<feature type="compositionally biased region" description="Polar residues" evidence="1">
    <location>
        <begin position="902"/>
        <end position="912"/>
    </location>
</feature>
<evidence type="ECO:0000256" key="2">
    <source>
        <dbReference type="SAM" id="Phobius"/>
    </source>
</evidence>
<dbReference type="AlphaFoldDB" id="A0A517NLY3"/>
<feature type="compositionally biased region" description="Gly residues" evidence="1">
    <location>
        <begin position="612"/>
        <end position="627"/>
    </location>
</feature>
<proteinExistence type="predicted"/>
<feature type="compositionally biased region" description="Low complexity" evidence="1">
    <location>
        <begin position="811"/>
        <end position="824"/>
    </location>
</feature>
<feature type="compositionally biased region" description="Basic and acidic residues" evidence="1">
    <location>
        <begin position="654"/>
        <end position="664"/>
    </location>
</feature>
<feature type="compositionally biased region" description="Polar residues" evidence="1">
    <location>
        <begin position="1038"/>
        <end position="1049"/>
    </location>
</feature>
<feature type="compositionally biased region" description="Basic and acidic residues" evidence="1">
    <location>
        <begin position="1187"/>
        <end position="1207"/>
    </location>
</feature>
<evidence type="ECO:0008006" key="5">
    <source>
        <dbReference type="Google" id="ProtNLM"/>
    </source>
</evidence>
<keyword evidence="4" id="KW-1185">Reference proteome</keyword>
<feature type="region of interest" description="Disordered" evidence="1">
    <location>
        <begin position="550"/>
        <end position="1112"/>
    </location>
</feature>
<feature type="compositionally biased region" description="Polar residues" evidence="1">
    <location>
        <begin position="674"/>
        <end position="683"/>
    </location>
</feature>
<keyword evidence="2" id="KW-0472">Membrane</keyword>
<feature type="compositionally biased region" description="Basic and acidic residues" evidence="1">
    <location>
        <begin position="828"/>
        <end position="839"/>
    </location>
</feature>
<feature type="compositionally biased region" description="Low complexity" evidence="1">
    <location>
        <begin position="1020"/>
        <end position="1030"/>
    </location>
</feature>